<protein>
    <submittedName>
        <fullName evidence="1">Uncharacterized protein</fullName>
    </submittedName>
</protein>
<reference evidence="2" key="1">
    <citation type="journal article" date="2011" name="PLoS ONE">
        <title>The genome of Akkermansia muciniphila, a dedicated intestinal mucin degrader, and its use in exploring intestinal metagenomes.</title>
        <authorList>
            <person name="van Passel M.W."/>
            <person name="Kant R."/>
            <person name="Zoetendal E.G."/>
            <person name="Plugge C.M."/>
            <person name="Derrien M."/>
            <person name="Malfatti S.A."/>
            <person name="Chain P.S."/>
            <person name="Woyke T."/>
            <person name="Palva A."/>
            <person name="de Vos W.M."/>
            <person name="Smidt H."/>
        </authorList>
    </citation>
    <scope>NUCLEOTIDE SEQUENCE [LARGE SCALE GENOMIC DNA]</scope>
    <source>
        <strain evidence="2">ATCC BAA-835 / DSM 22959 / JCM 33894 / BCRC 81048 / CCUG 64013 / CIP 107961 / Muc</strain>
    </source>
</reference>
<keyword evidence="2" id="KW-1185">Reference proteome</keyword>
<dbReference type="STRING" id="349741.Amuc_2007"/>
<organism evidence="1 2">
    <name type="scientific">Akkermansia muciniphila (strain ATCC BAA-835 / DSM 22959 / JCM 33894 / BCRC 81048 / CCUG 64013 / CIP 107961 / Muc)</name>
    <dbReference type="NCBI Taxonomy" id="349741"/>
    <lineage>
        <taxon>Bacteria</taxon>
        <taxon>Pseudomonadati</taxon>
        <taxon>Verrucomicrobiota</taxon>
        <taxon>Verrucomicrobiia</taxon>
        <taxon>Verrucomicrobiales</taxon>
        <taxon>Akkermansiaceae</taxon>
        <taxon>Akkermansia</taxon>
    </lineage>
</organism>
<evidence type="ECO:0000313" key="2">
    <source>
        <dbReference type="Proteomes" id="UP000001031"/>
    </source>
</evidence>
<evidence type="ECO:0000313" key="1">
    <source>
        <dbReference type="EMBL" id="ACD05817.1"/>
    </source>
</evidence>
<dbReference type="HOGENOM" id="CLU_2766699_0_0_0"/>
<dbReference type="KEGG" id="amu:Amuc_2007"/>
<proteinExistence type="predicted"/>
<dbReference type="AlphaFoldDB" id="B2UP46"/>
<gene>
    <name evidence="1" type="ordered locus">Amuc_2007</name>
</gene>
<name>B2UP46_AKKM8</name>
<dbReference type="Proteomes" id="UP000001031">
    <property type="component" value="Chromosome"/>
</dbReference>
<dbReference type="PaxDb" id="349741-Amuc_2007"/>
<dbReference type="EMBL" id="CP001071">
    <property type="protein sequence ID" value="ACD05817.1"/>
    <property type="molecule type" value="Genomic_DNA"/>
</dbReference>
<accession>B2UP46</accession>
<sequence>MISIIFGIKVVVLCLILDSRQNMIIRQLYLRYVVLCLILDSRQNQWPRRMLRHKLYCALFWIQGKTAGP</sequence>